<organism evidence="3">
    <name type="scientific">Brugia pahangi</name>
    <name type="common">Filarial nematode worm</name>
    <dbReference type="NCBI Taxonomy" id="6280"/>
    <lineage>
        <taxon>Eukaryota</taxon>
        <taxon>Metazoa</taxon>
        <taxon>Ecdysozoa</taxon>
        <taxon>Nematoda</taxon>
        <taxon>Chromadorea</taxon>
        <taxon>Rhabditida</taxon>
        <taxon>Spirurina</taxon>
        <taxon>Spiruromorpha</taxon>
        <taxon>Filarioidea</taxon>
        <taxon>Onchocercidae</taxon>
        <taxon>Brugia</taxon>
    </lineage>
</organism>
<dbReference type="Proteomes" id="UP000278627">
    <property type="component" value="Unassembled WGS sequence"/>
</dbReference>
<dbReference type="WBParaSite" id="BPAG_0000942201-mRNA-1">
    <property type="protein sequence ID" value="BPAG_0000942201-mRNA-1"/>
    <property type="gene ID" value="BPAG_0000942201"/>
</dbReference>
<name>A0A0N4TLY2_BRUPA</name>
<evidence type="ECO:0000313" key="3">
    <source>
        <dbReference type="WBParaSite" id="BPAG_0000942201-mRNA-1"/>
    </source>
</evidence>
<evidence type="ECO:0000313" key="1">
    <source>
        <dbReference type="EMBL" id="VDN90570.1"/>
    </source>
</evidence>
<evidence type="ECO:0000313" key="2">
    <source>
        <dbReference type="Proteomes" id="UP000278627"/>
    </source>
</evidence>
<dbReference type="EMBL" id="UZAD01013154">
    <property type="protein sequence ID" value="VDN90570.1"/>
    <property type="molecule type" value="Genomic_DNA"/>
</dbReference>
<dbReference type="AlphaFoldDB" id="A0A0N4TLY2"/>
<reference evidence="1 2" key="2">
    <citation type="submission" date="2018-11" db="EMBL/GenBank/DDBJ databases">
        <authorList>
            <consortium name="Pathogen Informatics"/>
        </authorList>
    </citation>
    <scope>NUCLEOTIDE SEQUENCE [LARGE SCALE GENOMIC DNA]</scope>
</reference>
<protein>
    <submittedName>
        <fullName evidence="3">Hyp13</fullName>
    </submittedName>
</protein>
<reference evidence="3" key="1">
    <citation type="submission" date="2017-02" db="UniProtKB">
        <authorList>
            <consortium name="WormBaseParasite"/>
        </authorList>
    </citation>
    <scope>IDENTIFICATION</scope>
</reference>
<keyword evidence="2" id="KW-1185">Reference proteome</keyword>
<accession>A0A0N4TLY2</accession>
<sequence>PDIYTKLANQNATRPKCFYNDRYQYLFNQYYVNSTHNDVCLLHFIDSSTINDISTTSSKNGLIFHSYPGNGFHPIDFSYTFLENNTCTYVEVEISTATIKRSVDCFNEKFNTNYMPLKVFVCSCSLRKDGNYCDQKLETEIANRAERFPKELLTKCIKYEAKGAEVKRNELVYVRHTSYCFIEASLIIDLEYGIKVLVKGNGVTRQIAEASKRNFNHIAFSIGTETQFCKTYLADEVFLVGACFCRTYDISAPACNSDPKMISMAKRMLIIERTNHYVYFTSRLILKFNYLIHFLYNIQI</sequence>
<proteinExistence type="predicted"/>
<gene>
    <name evidence="1" type="ORF">BPAG_LOCUS9384</name>
</gene>